<evidence type="ECO:0000256" key="2">
    <source>
        <dbReference type="ARBA" id="ARBA00022448"/>
    </source>
</evidence>
<dbReference type="GO" id="GO:0015036">
    <property type="term" value="F:disulfide oxidoreductase activity"/>
    <property type="evidence" value="ECO:0007669"/>
    <property type="project" value="TreeGrafter"/>
</dbReference>
<dbReference type="InterPro" id="IPR017937">
    <property type="entry name" value="Thioredoxin_CS"/>
</dbReference>
<evidence type="ECO:0000256" key="12">
    <source>
        <dbReference type="SAM" id="MobiDB-lite"/>
    </source>
</evidence>
<accession>A0AAR5PLF6</accession>
<keyword evidence="5" id="KW-0732">Signal</keyword>
<keyword evidence="4 13" id="KW-0812">Transmembrane</keyword>
<dbReference type="InterPro" id="IPR036249">
    <property type="entry name" value="Thioredoxin-like_sf"/>
</dbReference>
<dbReference type="GeneID" id="109538881"/>
<keyword evidence="8 13" id="KW-1133">Transmembrane helix</keyword>
<evidence type="ECO:0000256" key="3">
    <source>
        <dbReference type="ARBA" id="ARBA00022553"/>
    </source>
</evidence>
<keyword evidence="2" id="KW-0813">Transport</keyword>
<feature type="compositionally biased region" description="Acidic residues" evidence="12">
    <location>
        <begin position="393"/>
        <end position="411"/>
    </location>
</feature>
<feature type="compositionally biased region" description="Basic and acidic residues" evidence="12">
    <location>
        <begin position="383"/>
        <end position="392"/>
    </location>
</feature>
<dbReference type="EnsemblMetazoa" id="XM_019906306.1">
    <property type="protein sequence ID" value="XP_019761865.1"/>
    <property type="gene ID" value="LOC109538881"/>
</dbReference>
<keyword evidence="16" id="KW-1185">Reference proteome</keyword>
<reference evidence="15" key="2">
    <citation type="submission" date="2024-08" db="UniProtKB">
        <authorList>
            <consortium name="EnsemblMetazoa"/>
        </authorList>
    </citation>
    <scope>IDENTIFICATION</scope>
</reference>
<dbReference type="PANTHER" id="PTHR46107:SF3">
    <property type="entry name" value="THIOREDOXIN DOMAIN-CONTAINING PROTEIN"/>
    <property type="match status" value="1"/>
</dbReference>
<evidence type="ECO:0000313" key="16">
    <source>
        <dbReference type="Proteomes" id="UP000019118"/>
    </source>
</evidence>
<dbReference type="Proteomes" id="UP000019118">
    <property type="component" value="Unassembled WGS sequence"/>
</dbReference>
<keyword evidence="6" id="KW-0256">Endoplasmic reticulum</keyword>
<keyword evidence="10" id="KW-1015">Disulfide bond</keyword>
<dbReference type="AlphaFoldDB" id="A0AAR5PLF6"/>
<dbReference type="InterPro" id="IPR013766">
    <property type="entry name" value="Thioredoxin_domain"/>
</dbReference>
<feature type="transmembrane region" description="Helical" evidence="13">
    <location>
        <begin position="347"/>
        <end position="373"/>
    </location>
</feature>
<dbReference type="PANTHER" id="PTHR46107">
    <property type="entry name" value="DUMPY: SHORTER THAN WILD-TYPE"/>
    <property type="match status" value="1"/>
</dbReference>
<evidence type="ECO:0000256" key="10">
    <source>
        <dbReference type="ARBA" id="ARBA00023157"/>
    </source>
</evidence>
<feature type="domain" description="Thioredoxin" evidence="14">
    <location>
        <begin position="177"/>
        <end position="298"/>
    </location>
</feature>
<keyword evidence="9 13" id="KW-0472">Membrane</keyword>
<comment type="subcellular location">
    <subcellularLocation>
        <location evidence="1">Endoplasmic reticulum membrane</location>
        <topology evidence="1">Single-pass type I membrane protein</topology>
    </subcellularLocation>
</comment>
<keyword evidence="11" id="KW-0676">Redox-active center</keyword>
<dbReference type="PROSITE" id="PS00194">
    <property type="entry name" value="THIOREDOXIN_1"/>
    <property type="match status" value="1"/>
</dbReference>
<name>A0AAR5PLF6_DENPD</name>
<dbReference type="PROSITE" id="PS51352">
    <property type="entry name" value="THIOREDOXIN_2"/>
    <property type="match status" value="1"/>
</dbReference>
<protein>
    <recommendedName>
        <fullName evidence="14">Thioredoxin domain-containing protein</fullName>
    </recommendedName>
</protein>
<evidence type="ECO:0000256" key="4">
    <source>
        <dbReference type="ARBA" id="ARBA00022692"/>
    </source>
</evidence>
<evidence type="ECO:0000256" key="11">
    <source>
        <dbReference type="ARBA" id="ARBA00023284"/>
    </source>
</evidence>
<evidence type="ECO:0000256" key="7">
    <source>
        <dbReference type="ARBA" id="ARBA00022982"/>
    </source>
</evidence>
<organism evidence="15 16">
    <name type="scientific">Dendroctonus ponderosae</name>
    <name type="common">Mountain pine beetle</name>
    <dbReference type="NCBI Taxonomy" id="77166"/>
    <lineage>
        <taxon>Eukaryota</taxon>
        <taxon>Metazoa</taxon>
        <taxon>Ecdysozoa</taxon>
        <taxon>Arthropoda</taxon>
        <taxon>Hexapoda</taxon>
        <taxon>Insecta</taxon>
        <taxon>Pterygota</taxon>
        <taxon>Neoptera</taxon>
        <taxon>Endopterygota</taxon>
        <taxon>Coleoptera</taxon>
        <taxon>Polyphaga</taxon>
        <taxon>Cucujiformia</taxon>
        <taxon>Curculionidae</taxon>
        <taxon>Scolytinae</taxon>
        <taxon>Dendroctonus</taxon>
    </lineage>
</organism>
<feature type="compositionally biased region" description="Basic residues" evidence="12">
    <location>
        <begin position="429"/>
        <end position="441"/>
    </location>
</feature>
<dbReference type="GO" id="GO:0005789">
    <property type="term" value="C:endoplasmic reticulum membrane"/>
    <property type="evidence" value="ECO:0007669"/>
    <property type="project" value="UniProtKB-SubCell"/>
</dbReference>
<keyword evidence="3" id="KW-0597">Phosphoprotein</keyword>
<evidence type="ECO:0000256" key="5">
    <source>
        <dbReference type="ARBA" id="ARBA00022729"/>
    </source>
</evidence>
<sequence length="441" mass="49254">MRAFALAGNDGVLNNPHYINNPANFLLKCIANEPQFLLLLLLIPAQSAVRHCQLSGTDSWFEDRQIVRKIAFNVTSARETAPALVGGFELIDQACFSFDFDKPPSNNSTHRVYQVFDLFEFYDKLGGEFDVVLQLEPRYVCKVDQLIYLVDAISYQGNTGFVVTTCKTHVNNMASRTRSLTFLLVFSVVLSVRGQKVVELGEENWSQILKGEWMVAFYAPWCPACKALEPRWSQFGRSGPALGIKIGAVDVTTSPGLSGRFMVTALPTIFHVLDGQFRQYKGARDEDSFSLFIEDRKWEQVEPISSWKAPDSLQMSVIAAFFRLSQSLRQIHNKFTNEYGLPTVASYLVFAVATIILGACLGLILVCVIDLLFPQKASIGKRVEGKKDKDSDNELNDEDIKDDLVDQDSEADSPSTESEGSQADDKATGKARKRKAKRLDM</sequence>
<reference evidence="16" key="1">
    <citation type="journal article" date="2013" name="Genome Biol.">
        <title>Draft genome of the mountain pine beetle, Dendroctonus ponderosae Hopkins, a major forest pest.</title>
        <authorList>
            <person name="Keeling C.I."/>
            <person name="Yuen M.M."/>
            <person name="Liao N.Y."/>
            <person name="Docking T.R."/>
            <person name="Chan S.K."/>
            <person name="Taylor G.A."/>
            <person name="Palmquist D.L."/>
            <person name="Jackman S.D."/>
            <person name="Nguyen A."/>
            <person name="Li M."/>
            <person name="Henderson H."/>
            <person name="Janes J.K."/>
            <person name="Zhao Y."/>
            <person name="Pandoh P."/>
            <person name="Moore R."/>
            <person name="Sperling F.A."/>
            <person name="Huber D.P."/>
            <person name="Birol I."/>
            <person name="Jones S.J."/>
            <person name="Bohlmann J."/>
        </authorList>
    </citation>
    <scope>NUCLEOTIDE SEQUENCE</scope>
</reference>
<keyword evidence="7" id="KW-0249">Electron transport</keyword>
<evidence type="ECO:0000256" key="9">
    <source>
        <dbReference type="ARBA" id="ARBA00023136"/>
    </source>
</evidence>
<proteinExistence type="predicted"/>
<dbReference type="Pfam" id="PF00085">
    <property type="entry name" value="Thioredoxin"/>
    <property type="match status" value="1"/>
</dbReference>
<evidence type="ECO:0000259" key="14">
    <source>
        <dbReference type="PROSITE" id="PS51352"/>
    </source>
</evidence>
<evidence type="ECO:0000256" key="13">
    <source>
        <dbReference type="SAM" id="Phobius"/>
    </source>
</evidence>
<feature type="region of interest" description="Disordered" evidence="12">
    <location>
        <begin position="383"/>
        <end position="441"/>
    </location>
</feature>
<evidence type="ECO:0000313" key="15">
    <source>
        <dbReference type="EnsemblMetazoa" id="XP_019761865.1"/>
    </source>
</evidence>
<dbReference type="KEGG" id="dpa:109538881"/>
<dbReference type="InterPro" id="IPR052454">
    <property type="entry name" value="TMX_domain-containing"/>
</dbReference>
<evidence type="ECO:0000256" key="1">
    <source>
        <dbReference type="ARBA" id="ARBA00004115"/>
    </source>
</evidence>
<evidence type="ECO:0000256" key="8">
    <source>
        <dbReference type="ARBA" id="ARBA00022989"/>
    </source>
</evidence>
<dbReference type="SUPFAM" id="SSF52833">
    <property type="entry name" value="Thioredoxin-like"/>
    <property type="match status" value="1"/>
</dbReference>
<evidence type="ECO:0000256" key="6">
    <source>
        <dbReference type="ARBA" id="ARBA00022824"/>
    </source>
</evidence>
<feature type="compositionally biased region" description="Polar residues" evidence="12">
    <location>
        <begin position="412"/>
        <end position="421"/>
    </location>
</feature>
<dbReference type="Gene3D" id="3.40.30.10">
    <property type="entry name" value="Glutaredoxin"/>
    <property type="match status" value="1"/>
</dbReference>